<dbReference type="Proteomes" id="UP001153620">
    <property type="component" value="Chromosome 2"/>
</dbReference>
<feature type="chain" id="PRO_5040490800" description="Lipase domain-containing protein" evidence="5">
    <location>
        <begin position="22"/>
        <end position="328"/>
    </location>
</feature>
<evidence type="ECO:0000256" key="2">
    <source>
        <dbReference type="ARBA" id="ARBA00010701"/>
    </source>
</evidence>
<evidence type="ECO:0000259" key="6">
    <source>
        <dbReference type="Pfam" id="PF00151"/>
    </source>
</evidence>
<feature type="domain" description="Lipase" evidence="6">
    <location>
        <begin position="34"/>
        <end position="307"/>
    </location>
</feature>
<keyword evidence="3" id="KW-0964">Secreted</keyword>
<reference evidence="7" key="2">
    <citation type="submission" date="2022-10" db="EMBL/GenBank/DDBJ databases">
        <authorList>
            <consortium name="ENA_rothamsted_submissions"/>
            <consortium name="culmorum"/>
            <person name="King R."/>
        </authorList>
    </citation>
    <scope>NUCLEOTIDE SEQUENCE</scope>
</reference>
<comment type="subcellular location">
    <subcellularLocation>
        <location evidence="1">Secreted</location>
    </subcellularLocation>
</comment>
<dbReference type="GO" id="GO:0005615">
    <property type="term" value="C:extracellular space"/>
    <property type="evidence" value="ECO:0007669"/>
    <property type="project" value="TreeGrafter"/>
</dbReference>
<dbReference type="GO" id="GO:0017171">
    <property type="term" value="F:serine hydrolase activity"/>
    <property type="evidence" value="ECO:0007669"/>
    <property type="project" value="TreeGrafter"/>
</dbReference>
<dbReference type="PANTHER" id="PTHR11610:SF37">
    <property type="entry name" value="GH01208P"/>
    <property type="match status" value="1"/>
</dbReference>
<dbReference type="PRINTS" id="PR00821">
    <property type="entry name" value="TAGLIPASE"/>
</dbReference>
<accession>A0A9N9RQR8</accession>
<dbReference type="OrthoDB" id="199913at2759"/>
<evidence type="ECO:0000256" key="1">
    <source>
        <dbReference type="ARBA" id="ARBA00004613"/>
    </source>
</evidence>
<keyword evidence="8" id="KW-1185">Reference proteome</keyword>
<dbReference type="InterPro" id="IPR000734">
    <property type="entry name" value="TAG_lipase"/>
</dbReference>
<dbReference type="GO" id="GO:0016042">
    <property type="term" value="P:lipid catabolic process"/>
    <property type="evidence" value="ECO:0007669"/>
    <property type="project" value="TreeGrafter"/>
</dbReference>
<keyword evidence="5" id="KW-0732">Signal</keyword>
<evidence type="ECO:0000256" key="3">
    <source>
        <dbReference type="ARBA" id="ARBA00022525"/>
    </source>
</evidence>
<organism evidence="7 8">
    <name type="scientific">Chironomus riparius</name>
    <dbReference type="NCBI Taxonomy" id="315576"/>
    <lineage>
        <taxon>Eukaryota</taxon>
        <taxon>Metazoa</taxon>
        <taxon>Ecdysozoa</taxon>
        <taxon>Arthropoda</taxon>
        <taxon>Hexapoda</taxon>
        <taxon>Insecta</taxon>
        <taxon>Pterygota</taxon>
        <taxon>Neoptera</taxon>
        <taxon>Endopterygota</taxon>
        <taxon>Diptera</taxon>
        <taxon>Nematocera</taxon>
        <taxon>Chironomoidea</taxon>
        <taxon>Chironomidae</taxon>
        <taxon>Chironominae</taxon>
        <taxon>Chironomus</taxon>
    </lineage>
</organism>
<evidence type="ECO:0000313" key="7">
    <source>
        <dbReference type="EMBL" id="CAG9803090.1"/>
    </source>
</evidence>
<dbReference type="AlphaFoldDB" id="A0A9N9RQR8"/>
<proteinExistence type="inferred from homology"/>
<dbReference type="EMBL" id="OU895878">
    <property type="protein sequence ID" value="CAG9803090.1"/>
    <property type="molecule type" value="Genomic_DNA"/>
</dbReference>
<comment type="similarity">
    <text evidence="2 4">Belongs to the AB hydrolase superfamily. Lipase family.</text>
</comment>
<dbReference type="InterPro" id="IPR013818">
    <property type="entry name" value="Lipase"/>
</dbReference>
<dbReference type="GO" id="GO:0016298">
    <property type="term" value="F:lipase activity"/>
    <property type="evidence" value="ECO:0007669"/>
    <property type="project" value="InterPro"/>
</dbReference>
<sequence>MRFLVILVAFVSVVFFGQHKCEPFYPKATIAFFFGQEYYTEYFAIQDFEDVILHPAFDFNKSTVLYIHGFRESVLADSVQMVVSAYLSRNDHNIFALDWSNYSSGSYVAHAVPSVIGLGNRIGYSLNLWIEHGIIDEKRLHIVGHSLGGQMSGYIGKMVNLLSRGSRKVKRITALDPAKPLFYINRTAIISYIHKDDAELVDIIHTNAGVLGSSISVGNCDFWPNGGTFQPGCAVNSIINCDHKRSWMYYAESVASIEPKFNAIICDDYKSFKNLNCTDNLTSFMGFYASENCSGIYYLQTNNDYPYSRGVFGMLYSPLVDIDRQNEP</sequence>
<reference evidence="7" key="1">
    <citation type="submission" date="2022-01" db="EMBL/GenBank/DDBJ databases">
        <authorList>
            <person name="King R."/>
        </authorList>
    </citation>
    <scope>NUCLEOTIDE SEQUENCE</scope>
</reference>
<dbReference type="Gene3D" id="3.40.50.1820">
    <property type="entry name" value="alpha/beta hydrolase"/>
    <property type="match status" value="1"/>
</dbReference>
<name>A0A9N9RQR8_9DIPT</name>
<dbReference type="Pfam" id="PF00151">
    <property type="entry name" value="Lipase"/>
    <property type="match status" value="1"/>
</dbReference>
<evidence type="ECO:0000256" key="5">
    <source>
        <dbReference type="SAM" id="SignalP"/>
    </source>
</evidence>
<gene>
    <name evidence="7" type="ORF">CHIRRI_LOCUS5991</name>
</gene>
<dbReference type="SUPFAM" id="SSF53474">
    <property type="entry name" value="alpha/beta-Hydrolases"/>
    <property type="match status" value="1"/>
</dbReference>
<evidence type="ECO:0000313" key="8">
    <source>
        <dbReference type="Proteomes" id="UP001153620"/>
    </source>
</evidence>
<evidence type="ECO:0000256" key="4">
    <source>
        <dbReference type="RuleBase" id="RU004262"/>
    </source>
</evidence>
<protein>
    <recommendedName>
        <fullName evidence="6">Lipase domain-containing protein</fullName>
    </recommendedName>
</protein>
<dbReference type="PANTHER" id="PTHR11610">
    <property type="entry name" value="LIPASE"/>
    <property type="match status" value="1"/>
</dbReference>
<feature type="signal peptide" evidence="5">
    <location>
        <begin position="1"/>
        <end position="21"/>
    </location>
</feature>
<dbReference type="InterPro" id="IPR029058">
    <property type="entry name" value="AB_hydrolase_fold"/>
</dbReference>